<dbReference type="InterPro" id="IPR036116">
    <property type="entry name" value="FN3_sf"/>
</dbReference>
<dbReference type="InterPro" id="IPR003599">
    <property type="entry name" value="Ig_sub"/>
</dbReference>
<dbReference type="FunFam" id="2.60.40.10:FF:000367">
    <property type="entry name" value="Neural cell adhesion molecule L1-like protein"/>
    <property type="match status" value="1"/>
</dbReference>
<feature type="domain" description="Ig-like" evidence="20">
    <location>
        <begin position="144"/>
        <end position="224"/>
    </location>
</feature>
<dbReference type="Gene3D" id="2.60.40.10">
    <property type="entry name" value="Immunoglobulins"/>
    <property type="match status" value="10"/>
</dbReference>
<evidence type="ECO:0000256" key="16">
    <source>
        <dbReference type="ARBA" id="ARBA00074488"/>
    </source>
</evidence>
<feature type="compositionally biased region" description="Polar residues" evidence="17">
    <location>
        <begin position="1145"/>
        <end position="1154"/>
    </location>
</feature>
<comment type="subcellular location">
    <subcellularLocation>
        <location evidence="1">Cell membrane</location>
        <topology evidence="1">Single-pass type I membrane protein</topology>
    </subcellularLocation>
    <subcellularLocation>
        <location evidence="2">Cell projection</location>
        <location evidence="2">Growth cone</location>
    </subcellularLocation>
</comment>
<dbReference type="Pfam" id="PF00041">
    <property type="entry name" value="fn3"/>
    <property type="match status" value="4"/>
</dbReference>
<evidence type="ECO:0000256" key="4">
    <source>
        <dbReference type="ARBA" id="ARBA00022475"/>
    </source>
</evidence>
<feature type="chain" id="PRO_5004777994" description="Neural cell adhesion molecule L1" evidence="19">
    <location>
        <begin position="25"/>
        <end position="1164"/>
    </location>
</feature>
<keyword evidence="4" id="KW-1003">Cell membrane</keyword>
<evidence type="ECO:0000256" key="18">
    <source>
        <dbReference type="SAM" id="Phobius"/>
    </source>
</evidence>
<feature type="compositionally biased region" description="Basic and acidic residues" evidence="17">
    <location>
        <begin position="716"/>
        <end position="725"/>
    </location>
</feature>
<comment type="function">
    <text evidence="15">Neural cell adhesion molecule involved in the dynamics of cell adhesion and in the generation of transmembrane signals at tyrosine kinase receptors. During brain development, critical in multiple processes, including neuronal migration, axonal growth and fasciculation, and synaptogenesis. In the mature brain, plays a role in the dynamics of neuronal structure and function, including synaptic plasticity.</text>
</comment>
<feature type="signal peptide" evidence="19">
    <location>
        <begin position="1"/>
        <end position="24"/>
    </location>
</feature>
<evidence type="ECO:0000256" key="7">
    <source>
        <dbReference type="ARBA" id="ARBA00022737"/>
    </source>
</evidence>
<dbReference type="SMART" id="SM00409">
    <property type="entry name" value="IG"/>
    <property type="match status" value="6"/>
</dbReference>
<dbReference type="CDD" id="cd00063">
    <property type="entry name" value="FN3"/>
    <property type="match status" value="4"/>
</dbReference>
<keyword evidence="13" id="KW-0966">Cell projection</keyword>
<dbReference type="FunFam" id="2.60.40.10:FF:000028">
    <property type="entry name" value="Neuronal cell adhesion molecule"/>
    <property type="match status" value="1"/>
</dbReference>
<evidence type="ECO:0000256" key="11">
    <source>
        <dbReference type="ARBA" id="ARBA00023157"/>
    </source>
</evidence>
<reference evidence="22" key="1">
    <citation type="journal article" date="2014" name="Nature">
        <title>Elephant shark genome provides unique insights into gnathostome evolution.</title>
        <authorList>
            <consortium name="International Elephant Shark Genome Sequencing Consortium"/>
            <person name="Venkatesh B."/>
            <person name="Lee A.P."/>
            <person name="Ravi V."/>
            <person name="Maurya A.K."/>
            <person name="Lian M.M."/>
            <person name="Swann J.B."/>
            <person name="Ohta Y."/>
            <person name="Flajnik M.F."/>
            <person name="Sutoh Y."/>
            <person name="Kasahara M."/>
            <person name="Hoon S."/>
            <person name="Gangu V."/>
            <person name="Roy S.W."/>
            <person name="Irimia M."/>
            <person name="Korzh V."/>
            <person name="Kondrychyn I."/>
            <person name="Lim Z.W."/>
            <person name="Tay B.H."/>
            <person name="Tohari S."/>
            <person name="Kong K.W."/>
            <person name="Ho S."/>
            <person name="Lorente-Galdos B."/>
            <person name="Quilez J."/>
            <person name="Marques-Bonet T."/>
            <person name="Raney B.J."/>
            <person name="Ingham P.W."/>
            <person name="Tay A."/>
            <person name="Hillier L.W."/>
            <person name="Minx P."/>
            <person name="Boehm T."/>
            <person name="Wilson R.K."/>
            <person name="Brenner S."/>
            <person name="Warren W.C."/>
        </authorList>
    </citation>
    <scope>NUCLEOTIDE SEQUENCE</scope>
    <source>
        <tissue evidence="22">Brain</tissue>
    </source>
</reference>
<evidence type="ECO:0000256" key="19">
    <source>
        <dbReference type="SAM" id="SignalP"/>
    </source>
</evidence>
<sequence>MAGHSKGLLLFLSLLLVLGRETQSINIPPEYKMDEEMPQLPRITKQSPQTYVLFPNDDVKLECEATGHPTPQFRWTRDGRFYDPWQDPRAVVSNGTGTVVTSNNNTGLLVRDYRGRYRCYASNQFGTAISSEINLIAEGTPKWPKETIKPYEVEEGKSVVLPCDLPASQASSYIFWMTSTLRKLKAHPRMSQGLNGNLYITNVREEDSLEDYTCYARFSSYIIQKEPIALRVRASNSIKNRRPRLLVPKGSSSVRLALRAQILSLECIPEGIPTPSVRWVRLDSSLPLNRVSMENHNRTLHIDQVEEADDGEYECIATNREGSVKHSFSVSVEAAPYFVNAPPRQKVFGPGESARLDCEVDGKPKPEVRWKVNGILLNDTEPDSSRQVLGESLILTDLQIGDVYQCEARNEHGTLLANIGVLVLELKPQILRGGGETYEVMEKQTAYLHCLAFGSPSADILWVKEEMESVLQDVRYFVYTNGTLRIRELRKEDGGDFTCTASNHLGDTNISTTLHVRDQTKIIKRPTDKEVRSSHHALFSCLAIFDPHLNHSMAWEVNQTNIRSLTDTDNRYVIHERELKIKNVSVSDEGVYTCVAQTPLDVVRASARLIVVDIPNPPFDLELSDHEERRVRLTWTPGNDNNSPILHFVIEFEATILQPDRWHRLERVSGEQTTAELPLSPYITYRFRVLAVNAQGASLASLPSETFTTQPAAPEKNPDGVRGEGTEPNNVVISWKVLDELDWNGPELRYRVSWKQELADKDWKSLTVISPPLVLNNTPTFTPYKIRVQAVNQEGAAPEPRTEIGYSGEDEPLVAPDSVETRFINSTSVRVSWLPVSPESVQGHLRGYTIYCQGKNLSDLHKVEVGGNDTQGSVSGLRPFTPYRLRVRAFNGKAQGPASPPLNLTTLEGAPSRPVSLTLESPNETVIIASWGPPQNPNGVLTGYVLQYQQMNDSYSYIGPLNEMNVSDPKALRLTVRDLEPRSHYRFSLTAQTSAGRSQPVIETFYTRSDSTYIGKGDSLSAQGWFIGLISAVVLILLILLIVCFIKRSKGGKYSVKDKEETHADSEAKPIKDENFGEYRSLESDHEQEEKVFEGSQPSLEVQIKPLGSDDSLADYGGSVDVQFNEDGSFIGQYSGKREEREATANGSSGGASPTNPPLALTLQ</sequence>
<evidence type="ECO:0000259" key="20">
    <source>
        <dbReference type="PROSITE" id="PS50835"/>
    </source>
</evidence>
<dbReference type="InterPro" id="IPR003598">
    <property type="entry name" value="Ig_sub2"/>
</dbReference>
<keyword evidence="11" id="KW-1015">Disulfide bond</keyword>
<feature type="domain" description="Fibronectin type-III" evidence="21">
    <location>
        <begin position="717"/>
        <end position="810"/>
    </location>
</feature>
<evidence type="ECO:0000256" key="9">
    <source>
        <dbReference type="ARBA" id="ARBA00022989"/>
    </source>
</evidence>
<feature type="region of interest" description="Disordered" evidence="17">
    <location>
        <begin position="1131"/>
        <end position="1164"/>
    </location>
</feature>
<accession>V9K9R6</accession>
<proteinExistence type="evidence at transcript level"/>
<dbReference type="GO" id="GO:0030426">
    <property type="term" value="C:growth cone"/>
    <property type="evidence" value="ECO:0007669"/>
    <property type="project" value="UniProtKB-SubCell"/>
</dbReference>
<evidence type="ECO:0000256" key="12">
    <source>
        <dbReference type="ARBA" id="ARBA00023180"/>
    </source>
</evidence>
<evidence type="ECO:0000256" key="15">
    <source>
        <dbReference type="ARBA" id="ARBA00060042"/>
    </source>
</evidence>
<feature type="domain" description="Ig-like" evidence="20">
    <location>
        <begin position="520"/>
        <end position="610"/>
    </location>
</feature>
<dbReference type="InterPro" id="IPR003961">
    <property type="entry name" value="FN3_dom"/>
</dbReference>
<dbReference type="SUPFAM" id="SSF48726">
    <property type="entry name" value="Immunoglobulin"/>
    <property type="match status" value="6"/>
</dbReference>
<dbReference type="SMART" id="SM00408">
    <property type="entry name" value="IGc2"/>
    <property type="match status" value="6"/>
</dbReference>
<dbReference type="PANTHER" id="PTHR44170">
    <property type="entry name" value="PROTEIN SIDEKICK"/>
    <property type="match status" value="1"/>
</dbReference>
<evidence type="ECO:0000256" key="13">
    <source>
        <dbReference type="ARBA" id="ARBA00023273"/>
    </source>
</evidence>
<dbReference type="FunFam" id="2.60.40.10:FF:000600">
    <property type="entry name" value="Contactin 2"/>
    <property type="match status" value="1"/>
</dbReference>
<dbReference type="InterPro" id="IPR036179">
    <property type="entry name" value="Ig-like_dom_sf"/>
</dbReference>
<dbReference type="SUPFAM" id="SSF49265">
    <property type="entry name" value="Fibronectin type III"/>
    <property type="match status" value="2"/>
</dbReference>
<dbReference type="EMBL" id="JW862329">
    <property type="protein sequence ID" value="AFO94846.1"/>
    <property type="molecule type" value="mRNA"/>
</dbReference>
<evidence type="ECO:0000256" key="1">
    <source>
        <dbReference type="ARBA" id="ARBA00004251"/>
    </source>
</evidence>
<dbReference type="PROSITE" id="PS50835">
    <property type="entry name" value="IG_LIKE"/>
    <property type="match status" value="6"/>
</dbReference>
<keyword evidence="5 18" id="KW-0812">Transmembrane</keyword>
<keyword evidence="10 18" id="KW-0472">Membrane</keyword>
<dbReference type="Pfam" id="PF13882">
    <property type="entry name" value="Bravo_FIGEY"/>
    <property type="match status" value="1"/>
</dbReference>
<evidence type="ECO:0000313" key="22">
    <source>
        <dbReference type="EMBL" id="AFO94846.1"/>
    </source>
</evidence>
<feature type="domain" description="Fibronectin type-III" evidence="21">
    <location>
        <begin position="815"/>
        <end position="909"/>
    </location>
</feature>
<name>V9K9R6_CALMI</name>
<evidence type="ECO:0000256" key="5">
    <source>
        <dbReference type="ARBA" id="ARBA00022692"/>
    </source>
</evidence>
<dbReference type="InterPro" id="IPR007110">
    <property type="entry name" value="Ig-like_dom"/>
</dbReference>
<feature type="domain" description="Ig-like" evidence="20">
    <location>
        <begin position="336"/>
        <end position="417"/>
    </location>
</feature>
<evidence type="ECO:0000256" key="8">
    <source>
        <dbReference type="ARBA" id="ARBA00022889"/>
    </source>
</evidence>
<dbReference type="Pfam" id="PF13927">
    <property type="entry name" value="Ig_3"/>
    <property type="match status" value="2"/>
</dbReference>
<feature type="domain" description="Ig-like" evidence="20">
    <location>
        <begin position="428"/>
        <end position="517"/>
    </location>
</feature>
<evidence type="ECO:0000256" key="14">
    <source>
        <dbReference type="ARBA" id="ARBA00023319"/>
    </source>
</evidence>
<keyword evidence="6 19" id="KW-0732">Signal</keyword>
<dbReference type="FunFam" id="2.60.40.10:FF:000063">
    <property type="entry name" value="neural cell adhesion molecule L1"/>
    <property type="match status" value="1"/>
</dbReference>
<dbReference type="PROSITE" id="PS50853">
    <property type="entry name" value="FN3"/>
    <property type="match status" value="4"/>
</dbReference>
<keyword evidence="12" id="KW-0325">Glycoprotein</keyword>
<dbReference type="InterPro" id="IPR026966">
    <property type="entry name" value="Neurofascin/L1/NrCAM_C"/>
</dbReference>
<dbReference type="AlphaFoldDB" id="V9K9R6"/>
<evidence type="ECO:0000256" key="2">
    <source>
        <dbReference type="ARBA" id="ARBA00004624"/>
    </source>
</evidence>
<dbReference type="FunFam" id="2.60.40.10:FF:000005">
    <property type="entry name" value="Neuronal cell adhesion molecule"/>
    <property type="match status" value="1"/>
</dbReference>
<dbReference type="InterPro" id="IPR013098">
    <property type="entry name" value="Ig_I-set"/>
</dbReference>
<dbReference type="GO" id="GO:0098609">
    <property type="term" value="P:cell-cell adhesion"/>
    <property type="evidence" value="ECO:0007669"/>
    <property type="project" value="TreeGrafter"/>
</dbReference>
<feature type="domain" description="Ig-like" evidence="20">
    <location>
        <begin position="243"/>
        <end position="331"/>
    </location>
</feature>
<evidence type="ECO:0000256" key="17">
    <source>
        <dbReference type="SAM" id="MobiDB-lite"/>
    </source>
</evidence>
<keyword evidence="14" id="KW-0393">Immunoglobulin domain</keyword>
<keyword evidence="8" id="KW-0130">Cell adhesion</keyword>
<feature type="domain" description="Fibronectin type-III" evidence="21">
    <location>
        <begin position="913"/>
        <end position="1012"/>
    </location>
</feature>
<protein>
    <recommendedName>
        <fullName evidence="16">Neural cell adhesion molecule L1</fullName>
    </recommendedName>
</protein>
<evidence type="ECO:0000256" key="6">
    <source>
        <dbReference type="ARBA" id="ARBA00022729"/>
    </source>
</evidence>
<evidence type="ECO:0000256" key="3">
    <source>
        <dbReference type="ARBA" id="ARBA00008588"/>
    </source>
</evidence>
<feature type="domain" description="Ig-like" evidence="20">
    <location>
        <begin position="41"/>
        <end position="134"/>
    </location>
</feature>
<dbReference type="GO" id="GO:0005886">
    <property type="term" value="C:plasma membrane"/>
    <property type="evidence" value="ECO:0007669"/>
    <property type="project" value="UniProtKB-SubCell"/>
</dbReference>
<dbReference type="PANTHER" id="PTHR44170:SF44">
    <property type="entry name" value="L1 CELL ADHESION MOLECULE"/>
    <property type="match status" value="1"/>
</dbReference>
<comment type="similarity">
    <text evidence="3">Belongs to the immunoglobulin superfamily. L1/neurofascin/NgCAM family.</text>
</comment>
<organism evidence="22">
    <name type="scientific">Callorhinchus milii</name>
    <name type="common">Ghost shark</name>
    <dbReference type="NCBI Taxonomy" id="7868"/>
    <lineage>
        <taxon>Eukaryota</taxon>
        <taxon>Metazoa</taxon>
        <taxon>Chordata</taxon>
        <taxon>Craniata</taxon>
        <taxon>Vertebrata</taxon>
        <taxon>Chondrichthyes</taxon>
        <taxon>Holocephali</taxon>
        <taxon>Chimaeriformes</taxon>
        <taxon>Callorhinchidae</taxon>
        <taxon>Callorhinchus</taxon>
    </lineage>
</organism>
<evidence type="ECO:0000259" key="21">
    <source>
        <dbReference type="PROSITE" id="PS50853"/>
    </source>
</evidence>
<keyword evidence="9 18" id="KW-1133">Transmembrane helix</keyword>
<dbReference type="Pfam" id="PF07679">
    <property type="entry name" value="I-set"/>
    <property type="match status" value="3"/>
</dbReference>
<feature type="transmembrane region" description="Helical" evidence="18">
    <location>
        <begin position="1025"/>
        <end position="1046"/>
    </location>
</feature>
<feature type="region of interest" description="Disordered" evidence="17">
    <location>
        <begin position="1056"/>
        <end position="1076"/>
    </location>
</feature>
<feature type="domain" description="Fibronectin type-III" evidence="21">
    <location>
        <begin position="617"/>
        <end position="712"/>
    </location>
</feature>
<keyword evidence="7" id="KW-0677">Repeat</keyword>
<dbReference type="SMART" id="SM00060">
    <property type="entry name" value="FN3"/>
    <property type="match status" value="4"/>
</dbReference>
<dbReference type="InterPro" id="IPR013783">
    <property type="entry name" value="Ig-like_fold"/>
</dbReference>
<feature type="region of interest" description="Disordered" evidence="17">
    <location>
        <begin position="703"/>
        <end position="727"/>
    </location>
</feature>
<dbReference type="FunFam" id="2.60.40.10:FF:000057">
    <property type="entry name" value="neural cell adhesion molecule L1"/>
    <property type="match status" value="1"/>
</dbReference>
<evidence type="ECO:0000256" key="10">
    <source>
        <dbReference type="ARBA" id="ARBA00023136"/>
    </source>
</evidence>